<keyword evidence="3" id="KW-1133">Transmembrane helix</keyword>
<dbReference type="InterPro" id="IPR020846">
    <property type="entry name" value="MFS_dom"/>
</dbReference>
<feature type="transmembrane region" description="Helical" evidence="3">
    <location>
        <begin position="350"/>
        <end position="371"/>
    </location>
</feature>
<dbReference type="InterPro" id="IPR011701">
    <property type="entry name" value="MFS"/>
</dbReference>
<dbReference type="PANTHER" id="PTHR11360:SF130">
    <property type="entry name" value="MAJOR FACILITATOR SUPERFAMILY (MFS) PROFILE DOMAIN-CONTAINING PROTEIN-RELATED"/>
    <property type="match status" value="1"/>
</dbReference>
<feature type="transmembrane region" description="Helical" evidence="3">
    <location>
        <begin position="287"/>
        <end position="307"/>
    </location>
</feature>
<name>A0AAE0HD84_9PEZI</name>
<feature type="transmembrane region" description="Helical" evidence="3">
    <location>
        <begin position="88"/>
        <end position="107"/>
    </location>
</feature>
<accession>A0AAE0HD84</accession>
<dbReference type="SUPFAM" id="SSF103473">
    <property type="entry name" value="MFS general substrate transporter"/>
    <property type="match status" value="1"/>
</dbReference>
<feature type="transmembrane region" description="Helical" evidence="3">
    <location>
        <begin position="147"/>
        <end position="168"/>
    </location>
</feature>
<keyword evidence="6" id="KW-1185">Reference proteome</keyword>
<protein>
    <submittedName>
        <fullName evidence="5">Major facilitator superfamily domain-containing protein</fullName>
    </submittedName>
</protein>
<feature type="domain" description="Major facilitator superfamily (MFS) profile" evidence="4">
    <location>
        <begin position="22"/>
        <end position="404"/>
    </location>
</feature>
<comment type="subcellular location">
    <subcellularLocation>
        <location evidence="1">Membrane</location>
        <topology evidence="1">Multi-pass membrane protein</topology>
    </subcellularLocation>
</comment>
<evidence type="ECO:0000256" key="3">
    <source>
        <dbReference type="SAM" id="Phobius"/>
    </source>
</evidence>
<evidence type="ECO:0000259" key="4">
    <source>
        <dbReference type="PROSITE" id="PS50850"/>
    </source>
</evidence>
<evidence type="ECO:0000256" key="1">
    <source>
        <dbReference type="ARBA" id="ARBA00004141"/>
    </source>
</evidence>
<organism evidence="5 6">
    <name type="scientific">Chaetomium fimeti</name>
    <dbReference type="NCBI Taxonomy" id="1854472"/>
    <lineage>
        <taxon>Eukaryota</taxon>
        <taxon>Fungi</taxon>
        <taxon>Dikarya</taxon>
        <taxon>Ascomycota</taxon>
        <taxon>Pezizomycotina</taxon>
        <taxon>Sordariomycetes</taxon>
        <taxon>Sordariomycetidae</taxon>
        <taxon>Sordariales</taxon>
        <taxon>Chaetomiaceae</taxon>
        <taxon>Chaetomium</taxon>
    </lineage>
</organism>
<dbReference type="InterPro" id="IPR050327">
    <property type="entry name" value="Proton-linked_MCT"/>
</dbReference>
<feature type="transmembrane region" description="Helical" evidence="3">
    <location>
        <begin position="223"/>
        <end position="242"/>
    </location>
</feature>
<feature type="transmembrane region" description="Helical" evidence="3">
    <location>
        <begin position="21"/>
        <end position="42"/>
    </location>
</feature>
<feature type="transmembrane region" description="Helical" evidence="3">
    <location>
        <begin position="313"/>
        <end position="338"/>
    </location>
</feature>
<dbReference type="InterPro" id="IPR036259">
    <property type="entry name" value="MFS_trans_sf"/>
</dbReference>
<gene>
    <name evidence="5" type="ORF">B0H64DRAFT_462815</name>
</gene>
<comment type="similarity">
    <text evidence="2">Belongs to the major facilitator superfamily. Monocarboxylate porter (TC 2.A.1.13) family.</text>
</comment>
<dbReference type="EMBL" id="JAUEPN010000005">
    <property type="protein sequence ID" value="KAK3294195.1"/>
    <property type="molecule type" value="Genomic_DNA"/>
</dbReference>
<dbReference type="GO" id="GO:0016020">
    <property type="term" value="C:membrane"/>
    <property type="evidence" value="ECO:0007669"/>
    <property type="project" value="UniProtKB-SubCell"/>
</dbReference>
<reference evidence="5" key="2">
    <citation type="submission" date="2023-06" db="EMBL/GenBank/DDBJ databases">
        <authorList>
            <consortium name="Lawrence Berkeley National Laboratory"/>
            <person name="Haridas S."/>
            <person name="Hensen N."/>
            <person name="Bonometti L."/>
            <person name="Westerberg I."/>
            <person name="Brannstrom I.O."/>
            <person name="Guillou S."/>
            <person name="Cros-Aarteil S."/>
            <person name="Calhoun S."/>
            <person name="Kuo A."/>
            <person name="Mondo S."/>
            <person name="Pangilinan J."/>
            <person name="Riley R."/>
            <person name="Labutti K."/>
            <person name="Andreopoulos B."/>
            <person name="Lipzen A."/>
            <person name="Chen C."/>
            <person name="Yanf M."/>
            <person name="Daum C."/>
            <person name="Ng V."/>
            <person name="Clum A."/>
            <person name="Steindorff A."/>
            <person name="Ohm R."/>
            <person name="Martin F."/>
            <person name="Silar P."/>
            <person name="Natvig D."/>
            <person name="Lalanne C."/>
            <person name="Gautier V."/>
            <person name="Ament-Velasquez S.L."/>
            <person name="Kruys A."/>
            <person name="Hutchinson M.I."/>
            <person name="Powell A.J."/>
            <person name="Barry K."/>
            <person name="Miller A.N."/>
            <person name="Grigoriev I.V."/>
            <person name="Debuchy R."/>
            <person name="Gladieux P."/>
            <person name="Thoren M.H."/>
            <person name="Johannesson H."/>
        </authorList>
    </citation>
    <scope>NUCLEOTIDE SEQUENCE</scope>
    <source>
        <strain evidence="5">CBS 168.71</strain>
    </source>
</reference>
<evidence type="ECO:0000256" key="2">
    <source>
        <dbReference type="ARBA" id="ARBA00006727"/>
    </source>
</evidence>
<proteinExistence type="inferred from homology"/>
<sequence>MATLAEHPSTLASGAPPDGGWAAWMSVLAGFLAIMNTWGLVISFGVFQTYHVTNLHRPPSDISWIGSIAVFLLFFGGVVSGRLTDAGYFRSTISTGAFLIVLGTFMTSLSETYWQLVLAQGVCIGVGNGLLLTPVSAVISTYFSTKLPLVMGIAACGSVTGGLIYPSMARTLLGSVGFGWTMRAIGFIQLDTLAVAVAVITPRLAPKWTGALLDLSAFKEPEFVLNAIGSFLAFLGVFVPFFYLSSYARSVQGMEYTESLDLLLVLNGVGFVGRLLPGFVARYVGTLNVFLTSLLLSALAMYAWIAVHSTPGLYAWTSFYSIFVGGVQSLLPAAISVLNPDLQKLGSRMGMIFAAVGIGALIGSPIAGILISERGGSYVGAQAFSGSSLVVGALLIFAAQEVGRRRKKAV</sequence>
<dbReference type="AlphaFoldDB" id="A0AAE0HD84"/>
<evidence type="ECO:0000313" key="5">
    <source>
        <dbReference type="EMBL" id="KAK3294195.1"/>
    </source>
</evidence>
<dbReference type="PANTHER" id="PTHR11360">
    <property type="entry name" value="MONOCARBOXYLATE TRANSPORTER"/>
    <property type="match status" value="1"/>
</dbReference>
<dbReference type="Pfam" id="PF07690">
    <property type="entry name" value="MFS_1"/>
    <property type="match status" value="1"/>
</dbReference>
<feature type="transmembrane region" description="Helical" evidence="3">
    <location>
        <begin position="113"/>
        <end position="135"/>
    </location>
</feature>
<dbReference type="GeneID" id="87844517"/>
<dbReference type="Proteomes" id="UP001278766">
    <property type="component" value="Unassembled WGS sequence"/>
</dbReference>
<evidence type="ECO:0000313" key="6">
    <source>
        <dbReference type="Proteomes" id="UP001278766"/>
    </source>
</evidence>
<keyword evidence="3" id="KW-0812">Transmembrane</keyword>
<dbReference type="Gene3D" id="1.20.1250.20">
    <property type="entry name" value="MFS general substrate transporter like domains"/>
    <property type="match status" value="2"/>
</dbReference>
<feature type="transmembrane region" description="Helical" evidence="3">
    <location>
        <begin position="180"/>
        <end position="202"/>
    </location>
</feature>
<reference evidence="5" key="1">
    <citation type="journal article" date="2023" name="Mol. Phylogenet. Evol.">
        <title>Genome-scale phylogeny and comparative genomics of the fungal order Sordariales.</title>
        <authorList>
            <person name="Hensen N."/>
            <person name="Bonometti L."/>
            <person name="Westerberg I."/>
            <person name="Brannstrom I.O."/>
            <person name="Guillou S."/>
            <person name="Cros-Aarteil S."/>
            <person name="Calhoun S."/>
            <person name="Haridas S."/>
            <person name="Kuo A."/>
            <person name="Mondo S."/>
            <person name="Pangilinan J."/>
            <person name="Riley R."/>
            <person name="LaButti K."/>
            <person name="Andreopoulos B."/>
            <person name="Lipzen A."/>
            <person name="Chen C."/>
            <person name="Yan M."/>
            <person name="Daum C."/>
            <person name="Ng V."/>
            <person name="Clum A."/>
            <person name="Steindorff A."/>
            <person name="Ohm R.A."/>
            <person name="Martin F."/>
            <person name="Silar P."/>
            <person name="Natvig D.O."/>
            <person name="Lalanne C."/>
            <person name="Gautier V."/>
            <person name="Ament-Velasquez S.L."/>
            <person name="Kruys A."/>
            <person name="Hutchinson M.I."/>
            <person name="Powell A.J."/>
            <person name="Barry K."/>
            <person name="Miller A.N."/>
            <person name="Grigoriev I.V."/>
            <person name="Debuchy R."/>
            <person name="Gladieux P."/>
            <person name="Hiltunen Thoren M."/>
            <person name="Johannesson H."/>
        </authorList>
    </citation>
    <scope>NUCLEOTIDE SEQUENCE</scope>
    <source>
        <strain evidence="5">CBS 168.71</strain>
    </source>
</reference>
<dbReference type="GO" id="GO:0022857">
    <property type="term" value="F:transmembrane transporter activity"/>
    <property type="evidence" value="ECO:0007669"/>
    <property type="project" value="InterPro"/>
</dbReference>
<feature type="transmembrane region" description="Helical" evidence="3">
    <location>
        <begin position="62"/>
        <end position="81"/>
    </location>
</feature>
<dbReference type="PROSITE" id="PS50850">
    <property type="entry name" value="MFS"/>
    <property type="match status" value="1"/>
</dbReference>
<comment type="caution">
    <text evidence="5">The sequence shown here is derived from an EMBL/GenBank/DDBJ whole genome shotgun (WGS) entry which is preliminary data.</text>
</comment>
<feature type="transmembrane region" description="Helical" evidence="3">
    <location>
        <begin position="377"/>
        <end position="398"/>
    </location>
</feature>
<dbReference type="RefSeq" id="XP_062657709.1">
    <property type="nucleotide sequence ID" value="XM_062807569.1"/>
</dbReference>
<feature type="transmembrane region" description="Helical" evidence="3">
    <location>
        <begin position="262"/>
        <end position="280"/>
    </location>
</feature>
<keyword evidence="3" id="KW-0472">Membrane</keyword>